<protein>
    <recommendedName>
        <fullName evidence="4">PCRF domain-containing protein</fullName>
    </recommendedName>
</protein>
<name>A0A7V8FUQ8_9BURK</name>
<sequence>MSDQDPWIARAEELKARMETLLEAQLEEYEQMTAKLEQWKQEPAGSWLTMEDYQPWQDALKKLEAAQREFDAHISTRVKK</sequence>
<dbReference type="EMBL" id="WNDX01000124">
    <property type="protein sequence ID" value="KAF1041384.1"/>
    <property type="molecule type" value="Genomic_DNA"/>
</dbReference>
<evidence type="ECO:0008006" key="4">
    <source>
        <dbReference type="Google" id="ProtNLM"/>
    </source>
</evidence>
<dbReference type="Proteomes" id="UP000462435">
    <property type="component" value="Unassembled WGS sequence"/>
</dbReference>
<gene>
    <name evidence="2" type="ORF">GAK35_03347</name>
</gene>
<reference evidence="3" key="1">
    <citation type="journal article" date="2020" name="MBio">
        <title>Horizontal gene transfer to a defensive symbiont with a reduced genome amongst a multipartite beetle microbiome.</title>
        <authorList>
            <person name="Waterworth S.C."/>
            <person name="Florez L.V."/>
            <person name="Rees E.R."/>
            <person name="Hertweck C."/>
            <person name="Kaltenpoth M."/>
            <person name="Kwan J.C."/>
        </authorList>
    </citation>
    <scope>NUCLEOTIDE SEQUENCE [LARGE SCALE GENOMIC DNA]</scope>
</reference>
<keyword evidence="1" id="KW-0175">Coiled coil</keyword>
<feature type="coiled-coil region" evidence="1">
    <location>
        <begin position="8"/>
        <end position="42"/>
    </location>
</feature>
<evidence type="ECO:0000313" key="3">
    <source>
        <dbReference type="Proteomes" id="UP000462435"/>
    </source>
</evidence>
<dbReference type="AlphaFoldDB" id="A0A7V8FUQ8"/>
<proteinExistence type="predicted"/>
<evidence type="ECO:0000256" key="1">
    <source>
        <dbReference type="SAM" id="Coils"/>
    </source>
</evidence>
<organism evidence="2 3">
    <name type="scientific">Herbaspirillum frisingense</name>
    <dbReference type="NCBI Taxonomy" id="92645"/>
    <lineage>
        <taxon>Bacteria</taxon>
        <taxon>Pseudomonadati</taxon>
        <taxon>Pseudomonadota</taxon>
        <taxon>Betaproteobacteria</taxon>
        <taxon>Burkholderiales</taxon>
        <taxon>Oxalobacteraceae</taxon>
        <taxon>Herbaspirillum</taxon>
    </lineage>
</organism>
<comment type="caution">
    <text evidence="2">The sequence shown here is derived from an EMBL/GenBank/DDBJ whole genome shotgun (WGS) entry which is preliminary data.</text>
</comment>
<accession>A0A7V8FUQ8</accession>
<evidence type="ECO:0000313" key="2">
    <source>
        <dbReference type="EMBL" id="KAF1041384.1"/>
    </source>
</evidence>